<gene>
    <name evidence="1" type="ORF">LEP1GSC050_3649</name>
</gene>
<reference evidence="1" key="1">
    <citation type="submission" date="2013-05" db="EMBL/GenBank/DDBJ databases">
        <authorList>
            <person name="Harkins D.M."/>
            <person name="Durkin A.S."/>
            <person name="Brinkac L.M."/>
            <person name="Haft D.H."/>
            <person name="Selengut J.D."/>
            <person name="Sanka R."/>
            <person name="DePew J."/>
            <person name="Purushe J."/>
            <person name="Hartskeerl R.A."/>
            <person name="Ahmed A."/>
            <person name="van der Linden H."/>
            <person name="Goris M.G.A."/>
            <person name="Vinetz J.M."/>
            <person name="Sutton G.G."/>
            <person name="Nierman W.C."/>
            <person name="Fouts D.E."/>
        </authorList>
    </citation>
    <scope>NUCLEOTIDE SEQUENCE [LARGE SCALE GENOMIC DNA]</scope>
    <source>
        <strain evidence="1">5399</strain>
    </source>
</reference>
<sequence length="42" mass="5213">MANYRFMIIVMQLKIKFILFNIFEEKYPLLSRIFGFLIRKIL</sequence>
<proteinExistence type="predicted"/>
<dbReference type="EMBL" id="AHMO02000008">
    <property type="protein sequence ID" value="EQA44996.1"/>
    <property type="molecule type" value="Genomic_DNA"/>
</dbReference>
<evidence type="ECO:0000313" key="2">
    <source>
        <dbReference type="Proteomes" id="UP000015454"/>
    </source>
</evidence>
<comment type="caution">
    <text evidence="1">The sequence shown here is derived from an EMBL/GenBank/DDBJ whole genome shotgun (WGS) entry which is preliminary data.</text>
</comment>
<evidence type="ECO:0000313" key="1">
    <source>
        <dbReference type="EMBL" id="EQA44996.1"/>
    </source>
</evidence>
<keyword evidence="2" id="KW-1185">Reference proteome</keyword>
<organism evidence="1 2">
    <name type="scientific">Leptospira broomii serovar Hurstbridge str. 5399</name>
    <dbReference type="NCBI Taxonomy" id="1049789"/>
    <lineage>
        <taxon>Bacteria</taxon>
        <taxon>Pseudomonadati</taxon>
        <taxon>Spirochaetota</taxon>
        <taxon>Spirochaetia</taxon>
        <taxon>Leptospirales</taxon>
        <taxon>Leptospiraceae</taxon>
        <taxon>Leptospira</taxon>
    </lineage>
</organism>
<dbReference type="AlphaFoldDB" id="T0FAT6"/>
<dbReference type="Proteomes" id="UP000015454">
    <property type="component" value="Unassembled WGS sequence"/>
</dbReference>
<accession>T0FAT6</accession>
<protein>
    <submittedName>
        <fullName evidence="1">Uncharacterized protein</fullName>
    </submittedName>
</protein>
<dbReference type="STRING" id="1049789.LEP1GSC050_3649"/>
<name>T0FAT6_9LEPT</name>